<evidence type="ECO:0000313" key="4">
    <source>
        <dbReference type="Proteomes" id="UP000184420"/>
    </source>
</evidence>
<dbReference type="InterPro" id="IPR036761">
    <property type="entry name" value="TTHA0802/YceI-like_sf"/>
</dbReference>
<name>A0A1M6X4R7_9BACT</name>
<sequence length="182" mass="20039">MKYVLLLALGLLLHQTGFGQDIYTAKGAGISFFSSAPLEDIEAKTNKAVSAINIKTKVIYFKVPITSFEFEERLMQQHFNSTYLESDKYPDAEFKGKILEDVDLSVAGTYNVTVEGTLNLHGVDKTYREKGTISVSGNTLQLNAKFNVKLADHKVKIPTIVVKNIAEQVAVTVNATYTATAK</sequence>
<feature type="chain" id="PRO_5012341882" evidence="1">
    <location>
        <begin position="20"/>
        <end position="182"/>
    </location>
</feature>
<evidence type="ECO:0000256" key="1">
    <source>
        <dbReference type="SAM" id="SignalP"/>
    </source>
</evidence>
<accession>A0A1M6X4R7</accession>
<dbReference type="SUPFAM" id="SSF101874">
    <property type="entry name" value="YceI-like"/>
    <property type="match status" value="1"/>
</dbReference>
<organism evidence="3 4">
    <name type="scientific">Chitinophaga jiangningensis</name>
    <dbReference type="NCBI Taxonomy" id="1419482"/>
    <lineage>
        <taxon>Bacteria</taxon>
        <taxon>Pseudomonadati</taxon>
        <taxon>Bacteroidota</taxon>
        <taxon>Chitinophagia</taxon>
        <taxon>Chitinophagales</taxon>
        <taxon>Chitinophagaceae</taxon>
        <taxon>Chitinophaga</taxon>
    </lineage>
</organism>
<dbReference type="InterPro" id="IPR007372">
    <property type="entry name" value="Lipid/polyisoprenoid-bd_YceI"/>
</dbReference>
<feature type="signal peptide" evidence="1">
    <location>
        <begin position="1"/>
        <end position="19"/>
    </location>
</feature>
<proteinExistence type="predicted"/>
<protein>
    <submittedName>
        <fullName evidence="3">YceI-like domain-containing protein</fullName>
    </submittedName>
</protein>
<evidence type="ECO:0000313" key="3">
    <source>
        <dbReference type="EMBL" id="SHL00839.1"/>
    </source>
</evidence>
<dbReference type="PANTHER" id="PTHR34406:SF1">
    <property type="entry name" value="PROTEIN YCEI"/>
    <property type="match status" value="1"/>
</dbReference>
<dbReference type="Pfam" id="PF04264">
    <property type="entry name" value="YceI"/>
    <property type="match status" value="1"/>
</dbReference>
<gene>
    <name evidence="3" type="ORF">SAMN05444266_101888</name>
</gene>
<evidence type="ECO:0000259" key="2">
    <source>
        <dbReference type="Pfam" id="PF04264"/>
    </source>
</evidence>
<dbReference type="Gene3D" id="2.40.128.110">
    <property type="entry name" value="Lipid/polyisoprenoid-binding, YceI-like"/>
    <property type="match status" value="1"/>
</dbReference>
<dbReference type="Proteomes" id="UP000184420">
    <property type="component" value="Unassembled WGS sequence"/>
</dbReference>
<dbReference type="STRING" id="1419482.SAMN05444266_101888"/>
<keyword evidence="4" id="KW-1185">Reference proteome</keyword>
<dbReference type="AlphaFoldDB" id="A0A1M6X4R7"/>
<dbReference type="RefSeq" id="WP_073078328.1">
    <property type="nucleotide sequence ID" value="NZ_FRBL01000001.1"/>
</dbReference>
<dbReference type="PANTHER" id="PTHR34406">
    <property type="entry name" value="PROTEIN YCEI"/>
    <property type="match status" value="1"/>
</dbReference>
<dbReference type="EMBL" id="FRBL01000001">
    <property type="protein sequence ID" value="SHL00839.1"/>
    <property type="molecule type" value="Genomic_DNA"/>
</dbReference>
<feature type="domain" description="Lipid/polyisoprenoid-binding YceI-like" evidence="2">
    <location>
        <begin position="50"/>
        <end position="176"/>
    </location>
</feature>
<dbReference type="OrthoDB" id="116832at2"/>
<reference evidence="3 4" key="1">
    <citation type="submission" date="2016-11" db="EMBL/GenBank/DDBJ databases">
        <authorList>
            <person name="Jaros S."/>
            <person name="Januszkiewicz K."/>
            <person name="Wedrychowicz H."/>
        </authorList>
    </citation>
    <scope>NUCLEOTIDE SEQUENCE [LARGE SCALE GENOMIC DNA]</scope>
    <source>
        <strain evidence="3 4">DSM 27406</strain>
    </source>
</reference>
<keyword evidence="1" id="KW-0732">Signal</keyword>